<evidence type="ECO:0000256" key="4">
    <source>
        <dbReference type="SAM" id="SignalP"/>
    </source>
</evidence>
<dbReference type="InterPro" id="IPR013766">
    <property type="entry name" value="Thioredoxin_domain"/>
</dbReference>
<accession>A0ABS7PN69</accession>
<dbReference type="PROSITE" id="PS00194">
    <property type="entry name" value="THIOREDOXIN_1"/>
    <property type="match status" value="1"/>
</dbReference>
<comment type="caution">
    <text evidence="6">The sequence shown here is derived from an EMBL/GenBank/DDBJ whole genome shotgun (WGS) entry which is preliminary data.</text>
</comment>
<sequence>MAAPLAAMLAMAFVLLPGPARAQAALPSLRLETGAGQPLDLAGFRGKVLLVDIWASWCAPCLPGLRDIERLAERFRSPGFAVVPISVDRGGPVAAVRGYARAGVSGLPLYVAAPNAATAALGMRALPTTILFDARGREYARFDGPSASREADIARALATLMKSSSKQRKPR</sequence>
<dbReference type="PANTHER" id="PTHR42852:SF18">
    <property type="entry name" value="CHROMOSOME UNDETERMINED SCAFFOLD_47, WHOLE GENOME SHOTGUN SEQUENCE"/>
    <property type="match status" value="1"/>
</dbReference>
<dbReference type="Gene3D" id="3.40.30.10">
    <property type="entry name" value="Glutaredoxin"/>
    <property type="match status" value="1"/>
</dbReference>
<evidence type="ECO:0000259" key="5">
    <source>
        <dbReference type="PROSITE" id="PS51352"/>
    </source>
</evidence>
<keyword evidence="2" id="KW-0201">Cytochrome c-type biogenesis</keyword>
<dbReference type="EMBL" id="JAINVV010000004">
    <property type="protein sequence ID" value="MBY8822165.1"/>
    <property type="molecule type" value="Genomic_DNA"/>
</dbReference>
<dbReference type="PANTHER" id="PTHR42852">
    <property type="entry name" value="THIOL:DISULFIDE INTERCHANGE PROTEIN DSBE"/>
    <property type="match status" value="1"/>
</dbReference>
<proteinExistence type="predicted"/>
<feature type="signal peptide" evidence="4">
    <location>
        <begin position="1"/>
        <end position="22"/>
    </location>
</feature>
<reference evidence="6 7" key="1">
    <citation type="submission" date="2021-08" db="EMBL/GenBank/DDBJ databases">
        <authorList>
            <person name="Tuo L."/>
        </authorList>
    </citation>
    <scope>NUCLEOTIDE SEQUENCE [LARGE SCALE GENOMIC DNA]</scope>
    <source>
        <strain evidence="6 7">JCM 31229</strain>
    </source>
</reference>
<evidence type="ECO:0000256" key="1">
    <source>
        <dbReference type="ARBA" id="ARBA00004196"/>
    </source>
</evidence>
<feature type="domain" description="Thioredoxin" evidence="5">
    <location>
        <begin position="20"/>
        <end position="162"/>
    </location>
</feature>
<dbReference type="SUPFAM" id="SSF52833">
    <property type="entry name" value="Thioredoxin-like"/>
    <property type="match status" value="1"/>
</dbReference>
<dbReference type="InterPro" id="IPR050553">
    <property type="entry name" value="Thioredoxin_ResA/DsbE_sf"/>
</dbReference>
<dbReference type="Pfam" id="PF08534">
    <property type="entry name" value="Redoxin"/>
    <property type="match status" value="1"/>
</dbReference>
<evidence type="ECO:0000256" key="2">
    <source>
        <dbReference type="ARBA" id="ARBA00022748"/>
    </source>
</evidence>
<dbReference type="PROSITE" id="PS51352">
    <property type="entry name" value="THIOREDOXIN_2"/>
    <property type="match status" value="1"/>
</dbReference>
<comment type="subcellular location">
    <subcellularLocation>
        <location evidence="1">Cell envelope</location>
    </subcellularLocation>
</comment>
<keyword evidence="3" id="KW-0676">Redox-active center</keyword>
<gene>
    <name evidence="6" type="ORF">K7G82_07680</name>
</gene>
<dbReference type="RefSeq" id="WP_222989268.1">
    <property type="nucleotide sequence ID" value="NZ_JAINVV010000004.1"/>
</dbReference>
<evidence type="ECO:0000313" key="7">
    <source>
        <dbReference type="Proteomes" id="UP000706039"/>
    </source>
</evidence>
<name>A0ABS7PN69_9SPHN</name>
<dbReference type="CDD" id="cd02966">
    <property type="entry name" value="TlpA_like_family"/>
    <property type="match status" value="1"/>
</dbReference>
<feature type="chain" id="PRO_5047173727" evidence="4">
    <location>
        <begin position="23"/>
        <end position="171"/>
    </location>
</feature>
<keyword evidence="7" id="KW-1185">Reference proteome</keyword>
<dbReference type="Proteomes" id="UP000706039">
    <property type="component" value="Unassembled WGS sequence"/>
</dbReference>
<evidence type="ECO:0000256" key="3">
    <source>
        <dbReference type="ARBA" id="ARBA00023284"/>
    </source>
</evidence>
<protein>
    <submittedName>
        <fullName evidence="6">TlpA family protein disulfide reductase</fullName>
    </submittedName>
</protein>
<dbReference type="InterPro" id="IPR036249">
    <property type="entry name" value="Thioredoxin-like_sf"/>
</dbReference>
<evidence type="ECO:0000313" key="6">
    <source>
        <dbReference type="EMBL" id="MBY8822165.1"/>
    </source>
</evidence>
<dbReference type="InterPro" id="IPR017937">
    <property type="entry name" value="Thioredoxin_CS"/>
</dbReference>
<keyword evidence="4" id="KW-0732">Signal</keyword>
<dbReference type="InterPro" id="IPR013740">
    <property type="entry name" value="Redoxin"/>
</dbReference>
<organism evidence="6 7">
    <name type="scientific">Sphingomonas colocasiae</name>
    <dbReference type="NCBI Taxonomy" id="1848973"/>
    <lineage>
        <taxon>Bacteria</taxon>
        <taxon>Pseudomonadati</taxon>
        <taxon>Pseudomonadota</taxon>
        <taxon>Alphaproteobacteria</taxon>
        <taxon>Sphingomonadales</taxon>
        <taxon>Sphingomonadaceae</taxon>
        <taxon>Sphingomonas</taxon>
    </lineage>
</organism>